<dbReference type="Proteomes" id="UP000095283">
    <property type="component" value="Unplaced"/>
</dbReference>
<keyword evidence="4" id="KW-1133">Transmembrane helix</keyword>
<sequence>MSSPKIDFNKAWILEGSLFYVCENGQRILVDNEYLAFSGNVSELVENQLSSLRSIDIIHHLLSCDGAWSIVYYRPDLQRLFIGRDIFGQHSLVFSISSGGLALSCSVHPQYGNDWSELPYGQVTSIDIMDMSAEIHSYLSCYPEDSDHKWKETFKDYRFVHSPKKKNLLEVSRITSASLPFDPVNMLFTHLTDVIRSSIASDNIHVAVAFSGGVDSLLVSHALLTAAPEYFYIDLINVAFGADDKICTQAPDRQRAFRAVDHLRKRYPSRNFRLILVNVNAEELEYCRAQHICKECEAELRRLGSRNGGRDARVAAQLKRELRNFYLLFSSIFLETFVITSLFYYLQEIK</sequence>
<proteinExistence type="predicted"/>
<keyword evidence="4" id="KW-0812">Transmembrane</keyword>
<dbReference type="GO" id="GO:0006529">
    <property type="term" value="P:asparagine biosynthetic process"/>
    <property type="evidence" value="ECO:0007669"/>
    <property type="project" value="UniProtKB-KW"/>
</dbReference>
<dbReference type="InterPro" id="IPR051857">
    <property type="entry name" value="Asn_synthetase_domain"/>
</dbReference>
<dbReference type="WBParaSite" id="Hba_16379">
    <property type="protein sequence ID" value="Hba_16379"/>
    <property type="gene ID" value="Hba_16379"/>
</dbReference>
<dbReference type="PANTHER" id="PTHR45937:SF1">
    <property type="entry name" value="ASPARAGINE SYNTHETASE DOMAIN-CONTAINING PROTEIN 1"/>
    <property type="match status" value="1"/>
</dbReference>
<reference evidence="6" key="1">
    <citation type="submission" date="2016-11" db="UniProtKB">
        <authorList>
            <consortium name="WormBaseParasite"/>
        </authorList>
    </citation>
    <scope>IDENTIFICATION</scope>
</reference>
<keyword evidence="1" id="KW-0028">Amino-acid biosynthesis</keyword>
<dbReference type="SUPFAM" id="SSF52402">
    <property type="entry name" value="Adenine nucleotide alpha hydrolases-like"/>
    <property type="match status" value="1"/>
</dbReference>
<organism evidence="5 6">
    <name type="scientific">Heterorhabditis bacteriophora</name>
    <name type="common">Entomopathogenic nematode worm</name>
    <dbReference type="NCBI Taxonomy" id="37862"/>
    <lineage>
        <taxon>Eukaryota</taxon>
        <taxon>Metazoa</taxon>
        <taxon>Ecdysozoa</taxon>
        <taxon>Nematoda</taxon>
        <taxon>Chromadorea</taxon>
        <taxon>Rhabditida</taxon>
        <taxon>Rhabditina</taxon>
        <taxon>Rhabditomorpha</taxon>
        <taxon>Strongyloidea</taxon>
        <taxon>Heterorhabditidae</taxon>
        <taxon>Heterorhabditis</taxon>
    </lineage>
</organism>
<dbReference type="PANTHER" id="PTHR45937">
    <property type="entry name" value="ASPARAGINE SYNTHETASE DOMAIN-CONTAINING PROTEIN 1"/>
    <property type="match status" value="1"/>
</dbReference>
<dbReference type="AlphaFoldDB" id="A0A1I7XFX0"/>
<dbReference type="InterPro" id="IPR014729">
    <property type="entry name" value="Rossmann-like_a/b/a_fold"/>
</dbReference>
<keyword evidence="3" id="KW-0315">Glutamine amidotransferase</keyword>
<evidence type="ECO:0000256" key="1">
    <source>
        <dbReference type="ARBA" id="ARBA00022605"/>
    </source>
</evidence>
<keyword evidence="4" id="KW-0472">Membrane</keyword>
<evidence type="ECO:0000313" key="5">
    <source>
        <dbReference type="Proteomes" id="UP000095283"/>
    </source>
</evidence>
<evidence type="ECO:0000256" key="2">
    <source>
        <dbReference type="ARBA" id="ARBA00022888"/>
    </source>
</evidence>
<dbReference type="Gene3D" id="3.40.50.620">
    <property type="entry name" value="HUPs"/>
    <property type="match status" value="1"/>
</dbReference>
<keyword evidence="2" id="KW-0061">Asparagine biosynthesis</keyword>
<evidence type="ECO:0000256" key="3">
    <source>
        <dbReference type="ARBA" id="ARBA00022962"/>
    </source>
</evidence>
<evidence type="ECO:0000313" key="6">
    <source>
        <dbReference type="WBParaSite" id="Hba_16379"/>
    </source>
</evidence>
<keyword evidence="5" id="KW-1185">Reference proteome</keyword>
<accession>A0A1I7XFX0</accession>
<feature type="transmembrane region" description="Helical" evidence="4">
    <location>
        <begin position="325"/>
        <end position="346"/>
    </location>
</feature>
<protein>
    <submittedName>
        <fullName evidence="6">Asparagine synthetase domain-containing protein</fullName>
    </submittedName>
</protein>
<name>A0A1I7XFX0_HETBA</name>
<evidence type="ECO:0000256" key="4">
    <source>
        <dbReference type="SAM" id="Phobius"/>
    </source>
</evidence>